<protein>
    <submittedName>
        <fullName evidence="2">Glycosyltransferase family 61 protein</fullName>
    </submittedName>
</protein>
<organism evidence="2 3">
    <name type="scientific">Antarcticimicrobium luteum</name>
    <dbReference type="NCBI Taxonomy" id="2547397"/>
    <lineage>
        <taxon>Bacteria</taxon>
        <taxon>Pseudomonadati</taxon>
        <taxon>Pseudomonadota</taxon>
        <taxon>Alphaproteobacteria</taxon>
        <taxon>Rhodobacterales</taxon>
        <taxon>Paracoccaceae</taxon>
        <taxon>Antarcticimicrobium</taxon>
    </lineage>
</organism>
<dbReference type="Proteomes" id="UP000295301">
    <property type="component" value="Unassembled WGS sequence"/>
</dbReference>
<accession>A0A4R5UYL0</accession>
<dbReference type="AlphaFoldDB" id="A0A4R5UYL0"/>
<proteinExistence type="predicted"/>
<evidence type="ECO:0000259" key="1">
    <source>
        <dbReference type="Pfam" id="PF04577"/>
    </source>
</evidence>
<dbReference type="GO" id="GO:0016757">
    <property type="term" value="F:glycosyltransferase activity"/>
    <property type="evidence" value="ECO:0007669"/>
    <property type="project" value="InterPro"/>
</dbReference>
<dbReference type="InterPro" id="IPR049625">
    <property type="entry name" value="Glyco_transf_61_cat"/>
</dbReference>
<comment type="caution">
    <text evidence="2">The sequence shown here is derived from an EMBL/GenBank/DDBJ whole genome shotgun (WGS) entry which is preliminary data.</text>
</comment>
<keyword evidence="3" id="KW-1185">Reference proteome</keyword>
<gene>
    <name evidence="2" type="ORF">E1832_15255</name>
</gene>
<dbReference type="Pfam" id="PF04577">
    <property type="entry name" value="Glyco_transf_61"/>
    <property type="match status" value="1"/>
</dbReference>
<dbReference type="EMBL" id="SMUV01000070">
    <property type="protein sequence ID" value="TDK44468.1"/>
    <property type="molecule type" value="Genomic_DNA"/>
</dbReference>
<name>A0A4R5UYL0_9RHOB</name>
<reference evidence="2 3" key="1">
    <citation type="submission" date="2019-03" db="EMBL/GenBank/DDBJ databases">
        <title>Ruegeria lutea sp. nov., a novel strain, isolated from marine sediment, the Masan Bay, South Korea.</title>
        <authorList>
            <person name="Kim J."/>
            <person name="Kim D.-Y."/>
            <person name="Lee S.-S."/>
        </authorList>
    </citation>
    <scope>NUCLEOTIDE SEQUENCE [LARGE SCALE GENOMIC DNA]</scope>
    <source>
        <strain evidence="2 3">318-1</strain>
    </source>
</reference>
<evidence type="ECO:0000313" key="2">
    <source>
        <dbReference type="EMBL" id="TDK44468.1"/>
    </source>
</evidence>
<sequence>MTEADSFGPDSQPLPEGGWSEEIVTLKGATVVPPTESSFVQPAGILDSDGRYCPHGALWRKYRPLTTEPPMPQAVGATLPGRWLWGGVLWAHFGHFLVESSARLWALANLDAPVDGILFMPKRPAVGEMVRGFQTDFIGLMAPGLPIRVVAEPVRVEVLVVPGQGFGLGRITAGTRKFRDAIHDRFARDVAPEGPEKIYISRSKLGLGKGGLLGEEQLEERLMAEGYEIFHPQIHDIATQVARYKAAKRVIAADGSALHLFAMVGRPDQPVAMILRRQSGANNLLAQNVARFCGSSPVVISALRTEWVKADQKKSNRLSFGELNHAVLGRALGEAGFVRKGQDWPVLSEAERQAVLSDKGLGGNDAFVESPGFRQQRIRALRQARRAARAEREAAKGGSAG</sequence>
<keyword evidence="2" id="KW-0808">Transferase</keyword>
<feature type="domain" description="Glycosyltransferase 61 catalytic" evidence="1">
    <location>
        <begin position="93"/>
        <end position="259"/>
    </location>
</feature>
<evidence type="ECO:0000313" key="3">
    <source>
        <dbReference type="Proteomes" id="UP000295301"/>
    </source>
</evidence>
<dbReference type="RefSeq" id="WP_133360632.1">
    <property type="nucleotide sequence ID" value="NZ_SMUV01000070.1"/>
</dbReference>
<dbReference type="OrthoDB" id="7843421at2"/>